<dbReference type="Pfam" id="PF00096">
    <property type="entry name" value="zf-C2H2"/>
    <property type="match status" value="1"/>
</dbReference>
<accession>A0A6A6ZCW8</accession>
<dbReference type="SMART" id="SM00355">
    <property type="entry name" value="ZnF_C2H2"/>
    <property type="match status" value="2"/>
</dbReference>
<keyword evidence="1" id="KW-0862">Zinc</keyword>
<dbReference type="PROSITE" id="PS00028">
    <property type="entry name" value="ZINC_FINGER_C2H2_1"/>
    <property type="match status" value="2"/>
</dbReference>
<gene>
    <name evidence="3" type="ORF">CC86DRAFT_388576</name>
</gene>
<name>A0A6A6ZCW8_9PLEO</name>
<evidence type="ECO:0000259" key="2">
    <source>
        <dbReference type="PROSITE" id="PS50157"/>
    </source>
</evidence>
<sequence>MSASGSVIVYHSGSPHAWIGFNVGNDDADRPFHEPSGPVANTEYACYLQYPFDVATSSTFLEDAQYLLGTYANYHERPANPLATSSTYNNVEHHDNYLYTPLEQLMSNDDPDEVVFPGHVPALPQVQVQVQVQVQAHAPAPAPPAVVAAPQPSGQTLLTCPIGCNATFSRPGEYRRHMKKHGPRAFPCTQPGCGMAFYRKDKRHDHLRQAHGT</sequence>
<proteinExistence type="predicted"/>
<keyword evidence="1" id="KW-0479">Metal-binding</keyword>
<dbReference type="OrthoDB" id="2687452at2759"/>
<organism evidence="3 4">
    <name type="scientific">Ophiobolus disseminans</name>
    <dbReference type="NCBI Taxonomy" id="1469910"/>
    <lineage>
        <taxon>Eukaryota</taxon>
        <taxon>Fungi</taxon>
        <taxon>Dikarya</taxon>
        <taxon>Ascomycota</taxon>
        <taxon>Pezizomycotina</taxon>
        <taxon>Dothideomycetes</taxon>
        <taxon>Pleosporomycetidae</taxon>
        <taxon>Pleosporales</taxon>
        <taxon>Pleosporineae</taxon>
        <taxon>Phaeosphaeriaceae</taxon>
        <taxon>Ophiobolus</taxon>
    </lineage>
</organism>
<dbReference type="GO" id="GO:0008270">
    <property type="term" value="F:zinc ion binding"/>
    <property type="evidence" value="ECO:0007669"/>
    <property type="project" value="UniProtKB-KW"/>
</dbReference>
<dbReference type="EMBL" id="MU006248">
    <property type="protein sequence ID" value="KAF2818880.1"/>
    <property type="molecule type" value="Genomic_DNA"/>
</dbReference>
<feature type="domain" description="C2H2-type" evidence="2">
    <location>
        <begin position="186"/>
        <end position="213"/>
    </location>
</feature>
<keyword evidence="1" id="KW-0863">Zinc-finger</keyword>
<protein>
    <recommendedName>
        <fullName evidence="2">C2H2-type domain-containing protein</fullName>
    </recommendedName>
</protein>
<dbReference type="PROSITE" id="PS50157">
    <property type="entry name" value="ZINC_FINGER_C2H2_2"/>
    <property type="match status" value="2"/>
</dbReference>
<dbReference type="AlphaFoldDB" id="A0A6A6ZCW8"/>
<reference evidence="3" key="1">
    <citation type="journal article" date="2020" name="Stud. Mycol.">
        <title>101 Dothideomycetes genomes: a test case for predicting lifestyles and emergence of pathogens.</title>
        <authorList>
            <person name="Haridas S."/>
            <person name="Albert R."/>
            <person name="Binder M."/>
            <person name="Bloem J."/>
            <person name="Labutti K."/>
            <person name="Salamov A."/>
            <person name="Andreopoulos B."/>
            <person name="Baker S."/>
            <person name="Barry K."/>
            <person name="Bills G."/>
            <person name="Bluhm B."/>
            <person name="Cannon C."/>
            <person name="Castanera R."/>
            <person name="Culley D."/>
            <person name="Daum C."/>
            <person name="Ezra D."/>
            <person name="Gonzalez J."/>
            <person name="Henrissat B."/>
            <person name="Kuo A."/>
            <person name="Liang C."/>
            <person name="Lipzen A."/>
            <person name="Lutzoni F."/>
            <person name="Magnuson J."/>
            <person name="Mondo S."/>
            <person name="Nolan M."/>
            <person name="Ohm R."/>
            <person name="Pangilinan J."/>
            <person name="Park H.-J."/>
            <person name="Ramirez L."/>
            <person name="Alfaro M."/>
            <person name="Sun H."/>
            <person name="Tritt A."/>
            <person name="Yoshinaga Y."/>
            <person name="Zwiers L.-H."/>
            <person name="Turgeon B."/>
            <person name="Goodwin S."/>
            <person name="Spatafora J."/>
            <person name="Crous P."/>
            <person name="Grigoriev I."/>
        </authorList>
    </citation>
    <scope>NUCLEOTIDE SEQUENCE</scope>
    <source>
        <strain evidence="3">CBS 113818</strain>
    </source>
</reference>
<evidence type="ECO:0000313" key="4">
    <source>
        <dbReference type="Proteomes" id="UP000799424"/>
    </source>
</evidence>
<evidence type="ECO:0000256" key="1">
    <source>
        <dbReference type="PROSITE-ProRule" id="PRU00042"/>
    </source>
</evidence>
<evidence type="ECO:0000313" key="3">
    <source>
        <dbReference type="EMBL" id="KAF2818880.1"/>
    </source>
</evidence>
<feature type="domain" description="C2H2-type" evidence="2">
    <location>
        <begin position="158"/>
        <end position="181"/>
    </location>
</feature>
<dbReference type="SUPFAM" id="SSF57667">
    <property type="entry name" value="beta-beta-alpha zinc fingers"/>
    <property type="match status" value="1"/>
</dbReference>
<dbReference type="InterPro" id="IPR036236">
    <property type="entry name" value="Znf_C2H2_sf"/>
</dbReference>
<dbReference type="Gene3D" id="3.30.160.60">
    <property type="entry name" value="Classic Zinc Finger"/>
    <property type="match status" value="1"/>
</dbReference>
<keyword evidence="4" id="KW-1185">Reference proteome</keyword>
<dbReference type="Proteomes" id="UP000799424">
    <property type="component" value="Unassembled WGS sequence"/>
</dbReference>
<dbReference type="InterPro" id="IPR013087">
    <property type="entry name" value="Znf_C2H2_type"/>
</dbReference>